<dbReference type="Proteomes" id="UP000001420">
    <property type="component" value="Chromosome"/>
</dbReference>
<dbReference type="Pfam" id="PF13409">
    <property type="entry name" value="GST_N_2"/>
    <property type="match status" value="1"/>
</dbReference>
<dbReference type="HOGENOM" id="CLU_034159_0_0_3"/>
<protein>
    <submittedName>
        <fullName evidence="2">Glutaredoxin-like domain fused to phycoerythrin related domain</fullName>
    </submittedName>
</protein>
<reference evidence="2 3" key="1">
    <citation type="journal article" date="2003" name="Proc. Natl. Acad. Sci. U.S.A.">
        <title>Genome sequence of the cyanobacterium Prochlorococcus marinus SS120, a nearly minimal oxyphototrophic genome.</title>
        <authorList>
            <person name="Dufresne A."/>
            <person name="Salanoubat M."/>
            <person name="Partensky F."/>
            <person name="Artiguenave F."/>
            <person name="Axmann I.M."/>
            <person name="Barbe V."/>
            <person name="Duprat S."/>
            <person name="Galperin M.Y."/>
            <person name="Koonin E.V."/>
            <person name="Le Gall F."/>
            <person name="Makarova K.S."/>
            <person name="Ostrowski M."/>
            <person name="Oztas S."/>
            <person name="Robert C."/>
            <person name="Rogozin I.B."/>
            <person name="Scanlan D.J."/>
            <person name="Tandeau de Marsac N."/>
            <person name="Weissenbach J."/>
            <person name="Wincker P."/>
            <person name="Wolf Y.I."/>
            <person name="Hess W.R."/>
        </authorList>
    </citation>
    <scope>NUCLEOTIDE SEQUENCE [LARGE SCALE GENOMIC DNA]</scope>
    <source>
        <strain evidence="3">SARG / CCMP1375 / SS120</strain>
    </source>
</reference>
<dbReference type="AlphaFoldDB" id="G3XCR7"/>
<feature type="domain" description="GST N-terminal" evidence="1">
    <location>
        <begin position="46"/>
        <end position="127"/>
    </location>
</feature>
<dbReference type="RefSeq" id="WP_011124721.1">
    <property type="nucleotide sequence ID" value="NC_005042.1"/>
</dbReference>
<accession>G3XCR7</accession>
<dbReference type="STRING" id="167539.Pro_0568"/>
<dbReference type="Gene3D" id="1.20.1050.10">
    <property type="match status" value="1"/>
</dbReference>
<dbReference type="CDD" id="cd00299">
    <property type="entry name" value="GST_C_family"/>
    <property type="match status" value="1"/>
</dbReference>
<sequence length="416" mass="47909">MKEAIAALSWEELTKFAHNQSDLINGPNNSYSLLRLFGQNKSSIRVVFFRDKHAWCPYCQKVWLWLELKKIPYAVKKVTMRCYGEKEKWYLKKVPSGLFPAIEIDQELITESDKILLHLEKTFGPLGMQMEHPKIIDLRNLERNLFRSWCIWLCNPSFSKVQSIEREKQFKFIAKEVDNRLSQTNSPWIDPSISNSLESLPGSIDVAFVPYLERMNASLAYYKGIKIRKEFPNIDRWFKSLEILPEYRGTQGDFHTHSHDLPPQMGGCWLDKNVLQETFSNQIDIGNGLGENETTFEPSTKTLPSAIALTRVLKHREGIKAVNPLGPESFDQPLRAALSYMISKQDFIPTQGSAVGLRYLRDRVSVPRDMPLLAAREFRKALEKTAQIDGSEKGAPLPTRHRFDQNPIYFSKAIDN</sequence>
<gene>
    <name evidence="2" type="primary">gst</name>
    <name evidence="2" type="ordered locus">Pro_0568</name>
</gene>
<dbReference type="EMBL" id="AE017126">
    <property type="protein sequence ID" value="AAP99613.1"/>
    <property type="molecule type" value="Genomic_DNA"/>
</dbReference>
<dbReference type="GO" id="GO:0005737">
    <property type="term" value="C:cytoplasm"/>
    <property type="evidence" value="ECO:0007669"/>
    <property type="project" value="TreeGrafter"/>
</dbReference>
<dbReference type="PANTHER" id="PTHR43968">
    <property type="match status" value="1"/>
</dbReference>
<dbReference type="InterPro" id="IPR050983">
    <property type="entry name" value="GST_Omega/HSP26"/>
</dbReference>
<dbReference type="PROSITE" id="PS51354">
    <property type="entry name" value="GLUTAREDOXIN_2"/>
    <property type="match status" value="1"/>
</dbReference>
<dbReference type="SUPFAM" id="SSF47616">
    <property type="entry name" value="GST C-terminal domain-like"/>
    <property type="match status" value="1"/>
</dbReference>
<name>G3XCR7_PROMA</name>
<dbReference type="PROSITE" id="PS50404">
    <property type="entry name" value="GST_NTER"/>
    <property type="match status" value="1"/>
</dbReference>
<dbReference type="PANTHER" id="PTHR43968:SF14">
    <property type="entry name" value="GLUTATHIONE S-TRANSFERASE"/>
    <property type="match status" value="1"/>
</dbReference>
<keyword evidence="3" id="KW-1185">Reference proteome</keyword>
<dbReference type="KEGG" id="pma:Pro_0568"/>
<evidence type="ECO:0000259" key="1">
    <source>
        <dbReference type="PROSITE" id="PS50404"/>
    </source>
</evidence>
<dbReference type="eggNOG" id="COG0625">
    <property type="taxonomic scope" value="Bacteria"/>
</dbReference>
<evidence type="ECO:0000313" key="3">
    <source>
        <dbReference type="Proteomes" id="UP000001420"/>
    </source>
</evidence>
<dbReference type="SFLD" id="SFLDS00019">
    <property type="entry name" value="Glutathione_Transferase_(cytos"/>
    <property type="match status" value="1"/>
</dbReference>
<dbReference type="InterPro" id="IPR036249">
    <property type="entry name" value="Thioredoxin-like_sf"/>
</dbReference>
<dbReference type="InterPro" id="IPR040079">
    <property type="entry name" value="Glutathione_S-Trfase"/>
</dbReference>
<dbReference type="PIR" id="T52497">
    <property type="entry name" value="T52497"/>
</dbReference>
<dbReference type="Gene3D" id="3.40.30.10">
    <property type="entry name" value="Glutaredoxin"/>
    <property type="match status" value="1"/>
</dbReference>
<dbReference type="InterPro" id="IPR036282">
    <property type="entry name" value="Glutathione-S-Trfase_C_sf"/>
</dbReference>
<dbReference type="CDD" id="cd00570">
    <property type="entry name" value="GST_N_family"/>
    <property type="match status" value="1"/>
</dbReference>
<evidence type="ECO:0000313" key="2">
    <source>
        <dbReference type="EMBL" id="AAP99613.1"/>
    </source>
</evidence>
<organism evidence="2 3">
    <name type="scientific">Prochlorococcus marinus (strain SARG / CCMP1375 / SS120)</name>
    <dbReference type="NCBI Taxonomy" id="167539"/>
    <lineage>
        <taxon>Bacteria</taxon>
        <taxon>Bacillati</taxon>
        <taxon>Cyanobacteriota</taxon>
        <taxon>Cyanophyceae</taxon>
        <taxon>Synechococcales</taxon>
        <taxon>Prochlorococcaceae</taxon>
        <taxon>Prochlorococcus</taxon>
    </lineage>
</organism>
<proteinExistence type="predicted"/>
<dbReference type="PATRIC" id="fig|167539.5.peg.583"/>
<dbReference type="SUPFAM" id="SSF52833">
    <property type="entry name" value="Thioredoxin-like"/>
    <property type="match status" value="1"/>
</dbReference>
<dbReference type="OrthoDB" id="571448at2"/>
<dbReference type="EnsemblBacteria" id="AAP99613">
    <property type="protein sequence ID" value="AAP99613"/>
    <property type="gene ID" value="Pro_0568"/>
</dbReference>
<dbReference type="InterPro" id="IPR004045">
    <property type="entry name" value="Glutathione_S-Trfase_N"/>
</dbReference>